<feature type="transmembrane region" description="Helical" evidence="5">
    <location>
        <begin position="37"/>
        <end position="56"/>
    </location>
</feature>
<protein>
    <recommendedName>
        <fullName evidence="6">HTTM-like domain-containing protein</fullName>
    </recommendedName>
</protein>
<dbReference type="Proteomes" id="UP000076078">
    <property type="component" value="Unassembled WGS sequence"/>
</dbReference>
<keyword evidence="3 5" id="KW-1133">Transmembrane helix</keyword>
<dbReference type="InterPro" id="IPR011020">
    <property type="entry name" value="HTTM-like"/>
</dbReference>
<comment type="caution">
    <text evidence="7">The sequence shown here is derived from an EMBL/GenBank/DDBJ whole genome shotgun (WGS) entry which is preliminary data.</text>
</comment>
<evidence type="ECO:0000259" key="6">
    <source>
        <dbReference type="SMART" id="SM00752"/>
    </source>
</evidence>
<keyword evidence="8" id="KW-1185">Reference proteome</keyword>
<evidence type="ECO:0000256" key="2">
    <source>
        <dbReference type="ARBA" id="ARBA00022692"/>
    </source>
</evidence>
<comment type="subcellular location">
    <subcellularLocation>
        <location evidence="1">Endomembrane system</location>
        <topology evidence="1">Multi-pass membrane protein</topology>
    </subcellularLocation>
</comment>
<dbReference type="SMART" id="SM00752">
    <property type="entry name" value="HTTM"/>
    <property type="match status" value="1"/>
</dbReference>
<reference evidence="7 8" key="1">
    <citation type="submission" date="2015-12" db="EMBL/GenBank/DDBJ databases">
        <title>Dictyostelia acquired genes for synthesis and detection of signals that induce cell-type specialization by lateral gene transfer from prokaryotes.</title>
        <authorList>
            <person name="Gloeckner G."/>
            <person name="Schaap P."/>
        </authorList>
    </citation>
    <scope>NUCLEOTIDE SEQUENCE [LARGE SCALE GENOMIC DNA]</scope>
    <source>
        <strain evidence="7 8">TK</strain>
    </source>
</reference>
<evidence type="ECO:0000256" key="5">
    <source>
        <dbReference type="SAM" id="Phobius"/>
    </source>
</evidence>
<keyword evidence="2 5" id="KW-0812">Transmembrane</keyword>
<dbReference type="GO" id="GO:0012505">
    <property type="term" value="C:endomembrane system"/>
    <property type="evidence" value="ECO:0007669"/>
    <property type="project" value="UniProtKB-SubCell"/>
</dbReference>
<organism evidence="7 8">
    <name type="scientific">Tieghemostelium lacteum</name>
    <name type="common">Slime mold</name>
    <name type="synonym">Dictyostelium lacteum</name>
    <dbReference type="NCBI Taxonomy" id="361077"/>
    <lineage>
        <taxon>Eukaryota</taxon>
        <taxon>Amoebozoa</taxon>
        <taxon>Evosea</taxon>
        <taxon>Eumycetozoa</taxon>
        <taxon>Dictyostelia</taxon>
        <taxon>Dictyosteliales</taxon>
        <taxon>Raperosteliaceae</taxon>
        <taxon>Tieghemostelium</taxon>
    </lineage>
</organism>
<dbReference type="InParanoid" id="A0A152A7F6"/>
<feature type="transmembrane region" description="Helical" evidence="5">
    <location>
        <begin position="467"/>
        <end position="487"/>
    </location>
</feature>
<feature type="transmembrane region" description="Helical" evidence="5">
    <location>
        <begin position="272"/>
        <end position="289"/>
    </location>
</feature>
<feature type="domain" description="HTTM-like" evidence="6">
    <location>
        <begin position="32"/>
        <end position="333"/>
    </location>
</feature>
<dbReference type="PANTHER" id="PTHR39535:SF3">
    <property type="entry name" value="HTTM DOMAIN-CONTAINING PROTEIN"/>
    <property type="match status" value="1"/>
</dbReference>
<feature type="transmembrane region" description="Helical" evidence="5">
    <location>
        <begin position="94"/>
        <end position="115"/>
    </location>
</feature>
<dbReference type="InterPro" id="IPR052964">
    <property type="entry name" value="Sporulation_signal_mat"/>
</dbReference>
<dbReference type="EMBL" id="LODT01000004">
    <property type="protein sequence ID" value="KYR02173.1"/>
    <property type="molecule type" value="Genomic_DNA"/>
</dbReference>
<feature type="transmembrane region" description="Helical" evidence="5">
    <location>
        <begin position="295"/>
        <end position="320"/>
    </location>
</feature>
<evidence type="ECO:0000256" key="3">
    <source>
        <dbReference type="ARBA" id="ARBA00022989"/>
    </source>
</evidence>
<gene>
    <name evidence="7" type="ORF">DLAC_00987</name>
</gene>
<evidence type="ECO:0000313" key="8">
    <source>
        <dbReference type="Proteomes" id="UP000076078"/>
    </source>
</evidence>
<keyword evidence="4 5" id="KW-0472">Membrane</keyword>
<accession>A0A152A7F6</accession>
<dbReference type="OrthoDB" id="15875at2759"/>
<proteinExistence type="predicted"/>
<dbReference type="PANTHER" id="PTHR39535">
    <property type="entry name" value="SPORULATION-DELAYING PROTEIN SDPB"/>
    <property type="match status" value="1"/>
</dbReference>
<feature type="transmembrane region" description="Helical" evidence="5">
    <location>
        <begin position="524"/>
        <end position="543"/>
    </location>
</feature>
<dbReference type="FunCoup" id="A0A152A7F6">
    <property type="interactions" value="3"/>
</dbReference>
<evidence type="ECO:0000256" key="4">
    <source>
        <dbReference type="ARBA" id="ARBA00023136"/>
    </source>
</evidence>
<evidence type="ECO:0000256" key="1">
    <source>
        <dbReference type="ARBA" id="ARBA00004127"/>
    </source>
</evidence>
<sequence length="701" mass="82513">MGKLKSKKKQYHSNGYTINITWDKVKLKMQQMFGMDLRSIALFRMIMALCVIGDILERMTDLKVMYTDHGVMPRHLVLSRYSSNFFFMIHLANYSWYGAFFLFSLHIGFAFMMLIGYRTRTASFLTWVMTLSLQACNGVVGHGGDVIFRMMLFINIFLPGGDLYSIDTATFSNENQKSLPSDNTQSNHKQYSGYQPLTPEFSNRRYRYLSFATLAILVQLGCMYVSSYFHKSGAEWKNGEATFYAISMDYFGTDFAKFLVQYRGTLRLMTMAVYKWELFGIFFMFIPIFTDKFRLFGAVGFIMLHLGFVSCLRLGLFFFVTAGAQFIYIPPFVWDNLFNWLDKRILKGQRPLKVYYNTTSPLSQYTTLTLKTFFILPNTAEFSPMETMVPDDCISLKPNKPLSISTIDTSSDEDHVDENGKLISKNNSQNTEKSKYFYDEWLITIDEMGVKKTNYIALLKVWSKSPLLFPLAWIYGFTLTYFSNVILGKILDFIHVKTQQYQIRNHKISLYQKKKYPATPSPRIFGLAINVWMAFICWFILAYNCNNFRYFDLGYKHQYYQFAYIFRIDQGWGMFSPSPPKMNWWNVIHGKLQDGTDVELFKKEGIHNFDINTEVNFEKPVPFDRSFGNHRWYKYWENGFNQPGTEPVRLEMGRYICREFNNRHFNEQKLVRFTIYYVYDLLNLDGTRTEKQHLVQWEHVC</sequence>
<name>A0A152A7F6_TIELA</name>
<dbReference type="AlphaFoldDB" id="A0A152A7F6"/>
<evidence type="ECO:0000313" key="7">
    <source>
        <dbReference type="EMBL" id="KYR02173.1"/>
    </source>
</evidence>
<feature type="transmembrane region" description="Helical" evidence="5">
    <location>
        <begin position="208"/>
        <end position="229"/>
    </location>
</feature>